<dbReference type="NCBIfam" id="TIGR02206">
    <property type="entry name" value="intg_mem_TP0381"/>
    <property type="match status" value="1"/>
</dbReference>
<feature type="transmembrane region" description="Helical" evidence="1">
    <location>
        <begin position="92"/>
        <end position="111"/>
    </location>
</feature>
<evidence type="ECO:0000313" key="2">
    <source>
        <dbReference type="EMBL" id="CEA04139.1"/>
    </source>
</evidence>
<feature type="transmembrane region" description="Helical" evidence="1">
    <location>
        <begin position="123"/>
        <end position="142"/>
    </location>
</feature>
<feature type="transmembrane region" description="Helical" evidence="1">
    <location>
        <begin position="39"/>
        <end position="58"/>
    </location>
</feature>
<dbReference type="AlphaFoldDB" id="A0A078MD82"/>
<dbReference type="EMBL" id="LN483075">
    <property type="protein sequence ID" value="CEA04139.1"/>
    <property type="molecule type" value="Genomic_DNA"/>
</dbReference>
<feature type="transmembrane region" description="Helical" evidence="1">
    <location>
        <begin position="6"/>
        <end position="27"/>
    </location>
</feature>
<keyword evidence="1" id="KW-0812">Transmembrane</keyword>
<dbReference type="PATRIC" id="fig|1461583.4.peg.1765"/>
<feature type="transmembrane region" description="Helical" evidence="1">
    <location>
        <begin position="70"/>
        <end position="87"/>
    </location>
</feature>
<accession>A0A078MD82</accession>
<keyword evidence="1" id="KW-1133">Transmembrane helix</keyword>
<organism evidence="2">
    <name type="scientific">Metalysinibacillus saudimassiliensis</name>
    <dbReference type="NCBI Taxonomy" id="1461583"/>
    <lineage>
        <taxon>Bacteria</taxon>
        <taxon>Bacillati</taxon>
        <taxon>Bacillota</taxon>
        <taxon>Bacilli</taxon>
        <taxon>Bacillales</taxon>
        <taxon>Caryophanaceae</taxon>
        <taxon>Metalysinibacillus</taxon>
    </lineage>
</organism>
<evidence type="ECO:0000256" key="1">
    <source>
        <dbReference type="SAM" id="Phobius"/>
    </source>
</evidence>
<name>A0A078MD82_9BACL</name>
<reference evidence="2" key="1">
    <citation type="submission" date="2014-07" db="EMBL/GenBank/DDBJ databases">
        <authorList>
            <person name="Urmite Genomes Urmite Genomes"/>
        </authorList>
    </citation>
    <scope>NUCLEOTIDE SEQUENCE</scope>
    <source>
        <strain evidence="2">13S34_air</strain>
    </source>
</reference>
<dbReference type="InterPro" id="IPR011737">
    <property type="entry name" value="CHP02206_TP0381"/>
</dbReference>
<protein>
    <submittedName>
        <fullName evidence="2">Integral membrane protein ()</fullName>
    </submittedName>
</protein>
<sequence length="224" mass="25878">MFSPFSGPHLVILFIVFNLALLFLCFPTHIKRPPVATRIRVTLILMLIVQQFLLYSWYAMNHEWNVSDALPLYPCRLTTLFVLIMLITQRTFLLNFTFYWGTIGALLALLSPDTNQLGFPNAMFIQFFVGHSALLIGILFIVITTDFKVTKKGLLLTYKQSLVYFALMFIINTIFGSNYAYLRTLPPSPFLTWAPSYPWHIPLIISAIFLLFYVVYSLCRKRLA</sequence>
<dbReference type="Pfam" id="PF14808">
    <property type="entry name" value="TMEM164"/>
    <property type="match status" value="1"/>
</dbReference>
<dbReference type="HOGENOM" id="CLU_088526_1_0_9"/>
<feature type="transmembrane region" description="Helical" evidence="1">
    <location>
        <begin position="162"/>
        <end position="181"/>
    </location>
</feature>
<feature type="transmembrane region" description="Helical" evidence="1">
    <location>
        <begin position="201"/>
        <end position="219"/>
    </location>
</feature>
<keyword evidence="1" id="KW-0472">Membrane</keyword>
<proteinExistence type="predicted"/>
<gene>
    <name evidence="2" type="ORF">BN1050_01841</name>
</gene>